<organism evidence="11 12">
    <name type="scientific">Mariniblastus fucicola</name>
    <dbReference type="NCBI Taxonomy" id="980251"/>
    <lineage>
        <taxon>Bacteria</taxon>
        <taxon>Pseudomonadati</taxon>
        <taxon>Planctomycetota</taxon>
        <taxon>Planctomycetia</taxon>
        <taxon>Pirellulales</taxon>
        <taxon>Pirellulaceae</taxon>
        <taxon>Mariniblastus</taxon>
    </lineage>
</organism>
<comment type="similarity">
    <text evidence="1">Belongs to the peroxiredoxin family. AhpC/Prx1 subfamily.</text>
</comment>
<dbReference type="EMBL" id="CP042912">
    <property type="protein sequence ID" value="QEG23732.1"/>
    <property type="molecule type" value="Genomic_DNA"/>
</dbReference>
<dbReference type="GO" id="GO:0033554">
    <property type="term" value="P:cellular response to stress"/>
    <property type="evidence" value="ECO:0007669"/>
    <property type="project" value="TreeGrafter"/>
</dbReference>
<evidence type="ECO:0000256" key="9">
    <source>
        <dbReference type="HAMAP-Rule" id="MF_00401"/>
    </source>
</evidence>
<dbReference type="InterPro" id="IPR045020">
    <property type="entry name" value="PRX_1cys"/>
</dbReference>
<dbReference type="InterPro" id="IPR019479">
    <property type="entry name" value="Peroxiredoxin_C"/>
</dbReference>
<dbReference type="GO" id="GO:0042744">
    <property type="term" value="P:hydrogen peroxide catabolic process"/>
    <property type="evidence" value="ECO:0007669"/>
    <property type="project" value="TreeGrafter"/>
</dbReference>
<dbReference type="CDD" id="cd03016">
    <property type="entry name" value="PRX_1cys"/>
    <property type="match status" value="1"/>
</dbReference>
<evidence type="ECO:0000256" key="7">
    <source>
        <dbReference type="ARBA" id="ARBA00025719"/>
    </source>
</evidence>
<comment type="subunit">
    <text evidence="9">Homodecamer. Pentamer of dimers that assemble into a ring structure.</text>
</comment>
<dbReference type="Pfam" id="PF00578">
    <property type="entry name" value="AhpC-TSA"/>
    <property type="match status" value="1"/>
</dbReference>
<dbReference type="GO" id="GO:0008379">
    <property type="term" value="F:thioredoxin peroxidase activity"/>
    <property type="evidence" value="ECO:0007669"/>
    <property type="project" value="TreeGrafter"/>
</dbReference>
<dbReference type="InterPro" id="IPR000866">
    <property type="entry name" value="AhpC/TSA"/>
</dbReference>
<keyword evidence="5 9" id="KW-0560">Oxidoreductase</keyword>
<keyword evidence="2 9" id="KW-0963">Cytoplasm</keyword>
<keyword evidence="3 9" id="KW-0575">Peroxidase</keyword>
<dbReference type="GO" id="GO:0045454">
    <property type="term" value="P:cell redox homeostasis"/>
    <property type="evidence" value="ECO:0007669"/>
    <property type="project" value="TreeGrafter"/>
</dbReference>
<feature type="disulfide bond" description="Interchain (with Cys-80); in linked form" evidence="9">
    <location>
        <position position="239"/>
    </location>
</feature>
<dbReference type="PANTHER" id="PTHR10681">
    <property type="entry name" value="THIOREDOXIN PEROXIDASE"/>
    <property type="match status" value="1"/>
</dbReference>
<evidence type="ECO:0000256" key="5">
    <source>
        <dbReference type="ARBA" id="ARBA00023002"/>
    </source>
</evidence>
<evidence type="ECO:0000256" key="6">
    <source>
        <dbReference type="ARBA" id="ARBA00023284"/>
    </source>
</evidence>
<dbReference type="STRING" id="980251.GCA_001642875_04318"/>
<proteinExistence type="inferred from homology"/>
<dbReference type="InterPro" id="IPR022915">
    <property type="entry name" value="Peroxiredoxin_TDXH"/>
</dbReference>
<dbReference type="GO" id="GO:0006979">
    <property type="term" value="P:response to oxidative stress"/>
    <property type="evidence" value="ECO:0007669"/>
    <property type="project" value="TreeGrafter"/>
</dbReference>
<dbReference type="NCBIfam" id="NF009668">
    <property type="entry name" value="PRK13189.1"/>
    <property type="match status" value="1"/>
</dbReference>
<dbReference type="AlphaFoldDB" id="A0A5B9PG42"/>
<dbReference type="InterPro" id="IPR050217">
    <property type="entry name" value="Peroxiredoxin"/>
</dbReference>
<comment type="similarity">
    <text evidence="7 9">Belongs to the peroxiredoxin family. Prx6 subfamily.</text>
</comment>
<accession>A0A5B9PG42</accession>
<dbReference type="EC" id="1.11.1.24" evidence="9"/>
<dbReference type="SUPFAM" id="SSF52833">
    <property type="entry name" value="Thioredoxin-like"/>
    <property type="match status" value="1"/>
</dbReference>
<comment type="subcellular location">
    <subcellularLocation>
        <location evidence="9">Cytoplasm</location>
    </subcellularLocation>
</comment>
<dbReference type="GO" id="GO:0005829">
    <property type="term" value="C:cytosol"/>
    <property type="evidence" value="ECO:0007669"/>
    <property type="project" value="TreeGrafter"/>
</dbReference>
<comment type="function">
    <text evidence="8 9">Thiol-specific peroxidase that catalyzes the reduction of hydrogen peroxide and organic hydroperoxides to water and alcohols, respectively. Plays a role in cell protection against oxidative stress by detoxifying peroxides.</text>
</comment>
<evidence type="ECO:0000256" key="1">
    <source>
        <dbReference type="ARBA" id="ARBA00009796"/>
    </source>
</evidence>
<feature type="domain" description="Thioredoxin" evidence="10">
    <location>
        <begin position="39"/>
        <end position="194"/>
    </location>
</feature>
<reference evidence="11 12" key="1">
    <citation type="submission" date="2019-08" db="EMBL/GenBank/DDBJ databases">
        <title>Deep-cultivation of Planctomycetes and their phenomic and genomic characterization uncovers novel biology.</title>
        <authorList>
            <person name="Wiegand S."/>
            <person name="Jogler M."/>
            <person name="Boedeker C."/>
            <person name="Pinto D."/>
            <person name="Vollmers J."/>
            <person name="Rivas-Marin E."/>
            <person name="Kohn T."/>
            <person name="Peeters S.H."/>
            <person name="Heuer A."/>
            <person name="Rast P."/>
            <person name="Oberbeckmann S."/>
            <person name="Bunk B."/>
            <person name="Jeske O."/>
            <person name="Meyerdierks A."/>
            <person name="Storesund J.E."/>
            <person name="Kallscheuer N."/>
            <person name="Luecker S."/>
            <person name="Lage O.M."/>
            <person name="Pohl T."/>
            <person name="Merkel B.J."/>
            <person name="Hornburger P."/>
            <person name="Mueller R.-W."/>
            <person name="Bruemmer F."/>
            <person name="Labrenz M."/>
            <person name="Spormann A.M."/>
            <person name="Op den Camp H."/>
            <person name="Overmann J."/>
            <person name="Amann R."/>
            <person name="Jetten M.S.M."/>
            <person name="Mascher T."/>
            <person name="Medema M.H."/>
            <person name="Devos D.P."/>
            <person name="Kaster A.-K."/>
            <person name="Ovreas L."/>
            <person name="Rohde M."/>
            <person name="Galperin M.Y."/>
            <person name="Jogler C."/>
        </authorList>
    </citation>
    <scope>NUCLEOTIDE SEQUENCE [LARGE SCALE GENOMIC DNA]</scope>
    <source>
        <strain evidence="11 12">FC18</strain>
    </source>
</reference>
<evidence type="ECO:0000256" key="8">
    <source>
        <dbReference type="ARBA" id="ARBA00037420"/>
    </source>
</evidence>
<evidence type="ECO:0000256" key="4">
    <source>
        <dbReference type="ARBA" id="ARBA00022862"/>
    </source>
</evidence>
<gene>
    <name evidence="11" type="primary">prxU_2</name>
    <name evidence="11" type="ORF">MFFC18_36340</name>
</gene>
<feature type="active site" description="Cysteine sulfenic acid (-SOH) intermediate" evidence="9">
    <location>
        <position position="80"/>
    </location>
</feature>
<dbReference type="Gene3D" id="3.40.30.10">
    <property type="entry name" value="Glutaredoxin"/>
    <property type="match status" value="1"/>
</dbReference>
<dbReference type="InterPro" id="IPR013766">
    <property type="entry name" value="Thioredoxin_domain"/>
</dbReference>
<dbReference type="KEGG" id="mff:MFFC18_36340"/>
<evidence type="ECO:0000313" key="11">
    <source>
        <dbReference type="EMBL" id="QEG23732.1"/>
    </source>
</evidence>
<evidence type="ECO:0000313" key="12">
    <source>
        <dbReference type="Proteomes" id="UP000322214"/>
    </source>
</evidence>
<feature type="disulfide bond" description="Alternate" evidence="9">
    <location>
        <begin position="233"/>
        <end position="239"/>
    </location>
</feature>
<name>A0A5B9PG42_9BACT</name>
<keyword evidence="9" id="KW-1015">Disulfide bond</keyword>
<dbReference type="Gene3D" id="3.30.1020.10">
    <property type="entry name" value="Antioxidant, Horf6, Chain A, domain2"/>
    <property type="match status" value="1"/>
</dbReference>
<dbReference type="Proteomes" id="UP000322214">
    <property type="component" value="Chromosome"/>
</dbReference>
<evidence type="ECO:0000256" key="2">
    <source>
        <dbReference type="ARBA" id="ARBA00022490"/>
    </source>
</evidence>
<dbReference type="PANTHER" id="PTHR10681:SF128">
    <property type="entry name" value="THIOREDOXIN-DEPENDENT PEROXIDE REDUCTASE, MITOCHONDRIAL"/>
    <property type="match status" value="1"/>
</dbReference>
<comment type="miscellaneous">
    <text evidence="9">The active site is a conserved redox-active cysteine residue, the peroxidatic cysteine (C(P)), which makes the nucleophilic attack on the peroxide substrate. The peroxide oxidizes the C(P)-SH to cysteine sulfenic acid (C(P)-SOH), which then reacts with another cysteine residue, the resolving cysteine (C(R)), to form a disulfide bridge. The disulfide is subsequently reduced by an appropriate electron donor to complete the catalytic cycle. Although the primary sequence of this enzyme is similar to those of the 1-Cys Prx6 enzymes, its catalytic properties resemble those of the typical 2-Cys Prxs and C(R) is provided by the other dimeric subunit to form an intersubunit disulfide. The disulfide is subsequently reduced by thioredoxin.</text>
</comment>
<dbReference type="PROSITE" id="PS51352">
    <property type="entry name" value="THIOREDOXIN_2"/>
    <property type="match status" value="1"/>
</dbReference>
<feature type="disulfide bond" description="Interchain (with Cys-239); in linked form" evidence="9">
    <location>
        <position position="80"/>
    </location>
</feature>
<dbReference type="InterPro" id="IPR036249">
    <property type="entry name" value="Thioredoxin-like_sf"/>
</dbReference>
<evidence type="ECO:0000259" key="10">
    <source>
        <dbReference type="PROSITE" id="PS51352"/>
    </source>
</evidence>
<keyword evidence="12" id="KW-1185">Reference proteome</keyword>
<keyword evidence="6 9" id="KW-0676">Redox-active center</keyword>
<comment type="catalytic activity">
    <reaction evidence="9">
        <text>a hydroperoxide + [thioredoxin]-dithiol = an alcohol + [thioredoxin]-disulfide + H2O</text>
        <dbReference type="Rhea" id="RHEA:62620"/>
        <dbReference type="Rhea" id="RHEA-COMP:10698"/>
        <dbReference type="Rhea" id="RHEA-COMP:10700"/>
        <dbReference type="ChEBI" id="CHEBI:15377"/>
        <dbReference type="ChEBI" id="CHEBI:29950"/>
        <dbReference type="ChEBI" id="CHEBI:30879"/>
        <dbReference type="ChEBI" id="CHEBI:35924"/>
        <dbReference type="ChEBI" id="CHEBI:50058"/>
        <dbReference type="EC" id="1.11.1.24"/>
    </reaction>
</comment>
<evidence type="ECO:0000256" key="3">
    <source>
        <dbReference type="ARBA" id="ARBA00022559"/>
    </source>
</evidence>
<keyword evidence="4 9" id="KW-0049">Antioxidant</keyword>
<dbReference type="HAMAP" id="MF_00401">
    <property type="entry name" value="Peroxiredoxin"/>
    <property type="match status" value="1"/>
</dbReference>
<dbReference type="Pfam" id="PF10417">
    <property type="entry name" value="1-cysPrx_C"/>
    <property type="match status" value="1"/>
</dbReference>
<sequence length="248" mass="27713">MCGNFSRRKTHGEGIGSEVLTSPAMSFSNDFSGTRVTLPRLNEAAPDFHAPTTHGDRKLSDYKGRWLILFSHPADFTPVCTTEFMGFAKAWPEFQKLNCDLLGLSIDSTFSHVAWMLNIKEKFGVEIPFPIIDDLSMEVASAYGMIMPGASDTSAVRTTFFIDPEGVMRAMIYYPMSNGRNIDEFLRLLKAMQASEQHGIATPEGWQPGDDVIVPPPKTIQQAQERIAGNVECKDWYFCTRALTNQQD</sequence>
<feature type="binding site" evidence="9">
    <location>
        <position position="157"/>
    </location>
    <ligand>
        <name>substrate</name>
    </ligand>
</feature>
<protein>
    <recommendedName>
        <fullName evidence="9">Peroxiredoxin</fullName>
        <ecNumber evidence="9">1.11.1.24</ecNumber>
    </recommendedName>
    <alternativeName>
        <fullName evidence="9">Thioredoxin peroxidase</fullName>
    </alternativeName>
    <alternativeName>
        <fullName evidence="9">Thioredoxin-dependent peroxiredoxin</fullName>
    </alternativeName>
</protein>